<keyword evidence="2 10" id="KW-0132">Cell division</keyword>
<keyword evidence="3 10" id="KW-0328">Glycosyltransferase</keyword>
<feature type="domain" description="Glycosyltransferase family 28 N-terminal" evidence="11">
    <location>
        <begin position="8"/>
        <end position="145"/>
    </location>
</feature>
<feature type="binding site" evidence="10">
    <location>
        <begin position="14"/>
        <end position="16"/>
    </location>
    <ligand>
        <name>UDP-N-acetyl-alpha-D-glucosamine</name>
        <dbReference type="ChEBI" id="CHEBI:57705"/>
    </ligand>
</feature>
<evidence type="ECO:0000256" key="6">
    <source>
        <dbReference type="ARBA" id="ARBA00022984"/>
    </source>
</evidence>
<dbReference type="InterPro" id="IPR007235">
    <property type="entry name" value="Glyco_trans_28_C"/>
</dbReference>
<keyword evidence="9 10" id="KW-0961">Cell wall biogenesis/degradation</keyword>
<dbReference type="EC" id="2.4.1.227" evidence="10"/>
<dbReference type="GO" id="GO:0008360">
    <property type="term" value="P:regulation of cell shape"/>
    <property type="evidence" value="ECO:0007669"/>
    <property type="project" value="UniProtKB-KW"/>
</dbReference>
<comment type="function">
    <text evidence="10">Cell wall formation. Catalyzes the transfer of a GlcNAc subunit on undecaprenyl-pyrophosphoryl-MurNAc-pentapeptide (lipid intermediate I) to form undecaprenyl-pyrophosphoryl-MurNAc-(pentapeptide)GlcNAc (lipid intermediate II).</text>
</comment>
<dbReference type="HAMAP" id="MF_00033">
    <property type="entry name" value="MurG"/>
    <property type="match status" value="1"/>
</dbReference>
<evidence type="ECO:0000313" key="13">
    <source>
        <dbReference type="EMBL" id="HED09849.1"/>
    </source>
</evidence>
<evidence type="ECO:0000259" key="11">
    <source>
        <dbReference type="Pfam" id="PF03033"/>
    </source>
</evidence>
<reference evidence="13" key="1">
    <citation type="journal article" date="2020" name="mSystems">
        <title>Genome- and Community-Level Interaction Insights into Carbon Utilization and Element Cycling Functions of Hydrothermarchaeota in Hydrothermal Sediment.</title>
        <authorList>
            <person name="Zhou Z."/>
            <person name="Liu Y."/>
            <person name="Xu W."/>
            <person name="Pan J."/>
            <person name="Luo Z.H."/>
            <person name="Li M."/>
        </authorList>
    </citation>
    <scope>NUCLEOTIDE SEQUENCE [LARGE SCALE GENOMIC DNA]</scope>
    <source>
        <strain evidence="13">HyVt-456</strain>
    </source>
</reference>
<name>A0A7V1LKU3_CALAY</name>
<dbReference type="InterPro" id="IPR004276">
    <property type="entry name" value="GlycoTrans_28_N"/>
</dbReference>
<feature type="binding site" evidence="10">
    <location>
        <position position="198"/>
    </location>
    <ligand>
        <name>UDP-N-acetyl-alpha-D-glucosamine</name>
        <dbReference type="ChEBI" id="CHEBI:57705"/>
    </ligand>
</feature>
<dbReference type="SUPFAM" id="SSF53756">
    <property type="entry name" value="UDP-Glycosyltransferase/glycogen phosphorylase"/>
    <property type="match status" value="1"/>
</dbReference>
<proteinExistence type="inferred from homology"/>
<dbReference type="InterPro" id="IPR006009">
    <property type="entry name" value="GlcNAc_MurG"/>
</dbReference>
<evidence type="ECO:0000256" key="10">
    <source>
        <dbReference type="HAMAP-Rule" id="MF_00033"/>
    </source>
</evidence>
<protein>
    <recommendedName>
        <fullName evidence="10">UDP-N-acetylglucosamine--N-acetylmuramyl-(pentapeptide) pyrophosphoryl-undecaprenol N-acetylglucosamine transferase</fullName>
        <ecNumber evidence="10">2.4.1.227</ecNumber>
    </recommendedName>
    <alternativeName>
        <fullName evidence="10">Undecaprenyl-PP-MurNAc-pentapeptide-UDPGlcNAc GlcNAc transferase</fullName>
    </alternativeName>
</protein>
<dbReference type="CDD" id="cd03785">
    <property type="entry name" value="GT28_MurG"/>
    <property type="match status" value="1"/>
</dbReference>
<dbReference type="Pfam" id="PF04101">
    <property type="entry name" value="Glyco_tran_28_C"/>
    <property type="match status" value="1"/>
</dbReference>
<evidence type="ECO:0000256" key="9">
    <source>
        <dbReference type="ARBA" id="ARBA00023316"/>
    </source>
</evidence>
<keyword evidence="8 10" id="KW-0131">Cell cycle</keyword>
<dbReference type="GO" id="GO:0051301">
    <property type="term" value="P:cell division"/>
    <property type="evidence" value="ECO:0007669"/>
    <property type="project" value="UniProtKB-KW"/>
</dbReference>
<evidence type="ECO:0000256" key="4">
    <source>
        <dbReference type="ARBA" id="ARBA00022679"/>
    </source>
</evidence>
<dbReference type="GO" id="GO:0009252">
    <property type="term" value="P:peptidoglycan biosynthetic process"/>
    <property type="evidence" value="ECO:0007669"/>
    <property type="project" value="UniProtKB-UniRule"/>
</dbReference>
<feature type="domain" description="Glycosyl transferase family 28 C-terminal" evidence="12">
    <location>
        <begin position="191"/>
        <end position="332"/>
    </location>
</feature>
<accession>A0A7V1LKU3</accession>
<keyword evidence="1 10" id="KW-1003">Cell membrane</keyword>
<dbReference type="GO" id="GO:0071555">
    <property type="term" value="P:cell wall organization"/>
    <property type="evidence" value="ECO:0007669"/>
    <property type="project" value="UniProtKB-KW"/>
</dbReference>
<dbReference type="NCBIfam" id="TIGR01133">
    <property type="entry name" value="murG"/>
    <property type="match status" value="1"/>
</dbReference>
<dbReference type="Gene3D" id="3.40.50.2000">
    <property type="entry name" value="Glycogen Phosphorylase B"/>
    <property type="match status" value="2"/>
</dbReference>
<comment type="caution">
    <text evidence="10">Lacks conserved residue(s) required for the propagation of feature annotation.</text>
</comment>
<dbReference type="GO" id="GO:0005886">
    <property type="term" value="C:plasma membrane"/>
    <property type="evidence" value="ECO:0007669"/>
    <property type="project" value="UniProtKB-SubCell"/>
</dbReference>
<dbReference type="PANTHER" id="PTHR21015">
    <property type="entry name" value="UDP-N-ACETYLGLUCOSAMINE--N-ACETYLMURAMYL-(PENTAPEPTIDE) PYROPHOSPHORYL-UNDECAPRENOL N-ACETYLGLUCOSAMINE TRANSFERASE 1"/>
    <property type="match status" value="1"/>
</dbReference>
<keyword evidence="4 10" id="KW-0808">Transferase</keyword>
<comment type="similarity">
    <text evidence="10">Belongs to the glycosyltransferase 28 family. MurG subfamily.</text>
</comment>
<dbReference type="Proteomes" id="UP000886005">
    <property type="component" value="Unassembled WGS sequence"/>
</dbReference>
<dbReference type="GO" id="GO:0050511">
    <property type="term" value="F:undecaprenyldiphospho-muramoylpentapeptide beta-N-acetylglucosaminyltransferase activity"/>
    <property type="evidence" value="ECO:0007669"/>
    <property type="project" value="UniProtKB-UniRule"/>
</dbReference>
<evidence type="ECO:0000256" key="3">
    <source>
        <dbReference type="ARBA" id="ARBA00022676"/>
    </source>
</evidence>
<sequence>MSEKLRLAFAGGGTAGHLYPAYNLLKVFEKKVSCEALFFGTGRGIESEKVPRWGYALHTLPVRGFQRRLTVANLSFPYRLWQSLRMSRAALKQFRPHVVIGSGGYVMGPVLKAALKSGIPSLIQEQNSYPGVTTRLLAQKVEKVYCAYEEAAAFMSGANCRIVANPVAVPEKKISAVEARQKLGLHPRKKTLLVFGGSLGAGSINRAVAHWLRETELQDVQLFWQTGKRQYEQYAPGFKNKAHVHIRPFIEDMWPAYAAADFAVCRAGAMSLAELAIAALPAILIPLGSAAGDHQTKNARAMERKGAARLLKDDNQLNEKLKVEITRWLEDDGLVETYKKNMALLGDPAAAEIIVDDILQLLKEKNIWP</sequence>
<evidence type="ECO:0000256" key="5">
    <source>
        <dbReference type="ARBA" id="ARBA00022960"/>
    </source>
</evidence>
<dbReference type="Pfam" id="PF03033">
    <property type="entry name" value="Glyco_transf_28"/>
    <property type="match status" value="1"/>
</dbReference>
<comment type="catalytic activity">
    <reaction evidence="10">
        <text>di-trans,octa-cis-undecaprenyl diphospho-N-acetyl-alpha-D-muramoyl-L-alanyl-D-glutamyl-meso-2,6-diaminopimeloyl-D-alanyl-D-alanine + UDP-N-acetyl-alpha-D-glucosamine = di-trans,octa-cis-undecaprenyl diphospho-[N-acetyl-alpha-D-glucosaminyl-(1-&gt;4)]-N-acetyl-alpha-D-muramoyl-L-alanyl-D-glutamyl-meso-2,6-diaminopimeloyl-D-alanyl-D-alanine + UDP + H(+)</text>
        <dbReference type="Rhea" id="RHEA:31227"/>
        <dbReference type="ChEBI" id="CHEBI:15378"/>
        <dbReference type="ChEBI" id="CHEBI:57705"/>
        <dbReference type="ChEBI" id="CHEBI:58223"/>
        <dbReference type="ChEBI" id="CHEBI:61387"/>
        <dbReference type="ChEBI" id="CHEBI:61388"/>
        <dbReference type="EC" id="2.4.1.227"/>
    </reaction>
</comment>
<organism evidence="13">
    <name type="scientific">Caldithrix abyssi</name>
    <dbReference type="NCBI Taxonomy" id="187145"/>
    <lineage>
        <taxon>Bacteria</taxon>
        <taxon>Pseudomonadati</taxon>
        <taxon>Calditrichota</taxon>
        <taxon>Calditrichia</taxon>
        <taxon>Calditrichales</taxon>
        <taxon>Calditrichaceae</taxon>
        <taxon>Caldithrix</taxon>
    </lineage>
</organism>
<evidence type="ECO:0000256" key="7">
    <source>
        <dbReference type="ARBA" id="ARBA00023136"/>
    </source>
</evidence>
<comment type="subcellular location">
    <subcellularLocation>
        <location evidence="10">Cell membrane</location>
        <topology evidence="10">Peripheral membrane protein</topology>
        <orientation evidence="10">Cytoplasmic side</orientation>
    </subcellularLocation>
</comment>
<keyword evidence="6 10" id="KW-0573">Peptidoglycan synthesis</keyword>
<comment type="pathway">
    <text evidence="10">Cell wall biogenesis; peptidoglycan biosynthesis.</text>
</comment>
<feature type="binding site" evidence="10">
    <location>
        <position position="127"/>
    </location>
    <ligand>
        <name>UDP-N-acetyl-alpha-D-glucosamine</name>
        <dbReference type="ChEBI" id="CHEBI:57705"/>
    </ligand>
</feature>
<evidence type="ECO:0000256" key="2">
    <source>
        <dbReference type="ARBA" id="ARBA00022618"/>
    </source>
</evidence>
<evidence type="ECO:0000256" key="1">
    <source>
        <dbReference type="ARBA" id="ARBA00022475"/>
    </source>
</evidence>
<gene>
    <name evidence="10 13" type="primary">murG</name>
    <name evidence="13" type="ORF">ENJ10_04110</name>
</gene>
<evidence type="ECO:0000259" key="12">
    <source>
        <dbReference type="Pfam" id="PF04101"/>
    </source>
</evidence>
<keyword evidence="7 10" id="KW-0472">Membrane</keyword>
<dbReference type="AlphaFoldDB" id="A0A7V1LKU3"/>
<dbReference type="PANTHER" id="PTHR21015:SF22">
    <property type="entry name" value="GLYCOSYLTRANSFERASE"/>
    <property type="match status" value="1"/>
</dbReference>
<dbReference type="GO" id="GO:0005975">
    <property type="term" value="P:carbohydrate metabolic process"/>
    <property type="evidence" value="ECO:0007669"/>
    <property type="project" value="InterPro"/>
</dbReference>
<evidence type="ECO:0000256" key="8">
    <source>
        <dbReference type="ARBA" id="ARBA00023306"/>
    </source>
</evidence>
<dbReference type="UniPathway" id="UPA00219"/>
<keyword evidence="5 10" id="KW-0133">Cell shape</keyword>
<feature type="binding site" evidence="10">
    <location>
        <position position="295"/>
    </location>
    <ligand>
        <name>UDP-N-acetyl-alpha-D-glucosamine</name>
        <dbReference type="ChEBI" id="CHEBI:57705"/>
    </ligand>
</feature>
<feature type="binding site" evidence="10">
    <location>
        <position position="250"/>
    </location>
    <ligand>
        <name>UDP-N-acetyl-alpha-D-glucosamine</name>
        <dbReference type="ChEBI" id="CHEBI:57705"/>
    </ligand>
</feature>
<comment type="caution">
    <text evidence="13">The sequence shown here is derived from an EMBL/GenBank/DDBJ whole genome shotgun (WGS) entry which is preliminary data.</text>
</comment>
<dbReference type="EMBL" id="DRLD01000111">
    <property type="protein sequence ID" value="HED09849.1"/>
    <property type="molecule type" value="Genomic_DNA"/>
</dbReference>